<evidence type="ECO:0000313" key="2">
    <source>
        <dbReference type="Proteomes" id="UP000782241"/>
    </source>
</evidence>
<evidence type="ECO:0000313" key="1">
    <source>
        <dbReference type="EMBL" id="KAG5657484.1"/>
    </source>
</evidence>
<feature type="non-terminal residue" evidence="1">
    <location>
        <position position="1"/>
    </location>
</feature>
<dbReference type="AlphaFoldDB" id="A0A9P7GWL2"/>
<organism evidence="1 2">
    <name type="scientific">Fusarium avenaceum</name>
    <dbReference type="NCBI Taxonomy" id="40199"/>
    <lineage>
        <taxon>Eukaryota</taxon>
        <taxon>Fungi</taxon>
        <taxon>Dikarya</taxon>
        <taxon>Ascomycota</taxon>
        <taxon>Pezizomycotina</taxon>
        <taxon>Sordariomycetes</taxon>
        <taxon>Hypocreomycetidae</taxon>
        <taxon>Hypocreales</taxon>
        <taxon>Nectriaceae</taxon>
        <taxon>Fusarium</taxon>
        <taxon>Fusarium tricinctum species complex</taxon>
    </lineage>
</organism>
<accession>A0A9P7GWL2</accession>
<protein>
    <recommendedName>
        <fullName evidence="3">BTB domain-containing protein</fullName>
    </recommendedName>
</protein>
<dbReference type="EMBL" id="JAGPUO010000017">
    <property type="protein sequence ID" value="KAG5657484.1"/>
    <property type="molecule type" value="Genomic_DNA"/>
</dbReference>
<proteinExistence type="predicted"/>
<gene>
    <name evidence="1" type="ORF">KAF25_006048</name>
</gene>
<keyword evidence="2" id="KW-1185">Reference proteome</keyword>
<evidence type="ECO:0008006" key="3">
    <source>
        <dbReference type="Google" id="ProtNLM"/>
    </source>
</evidence>
<name>A0A9P7GWL2_9HYPO</name>
<dbReference type="Proteomes" id="UP000782241">
    <property type="component" value="Unassembled WGS sequence"/>
</dbReference>
<reference evidence="1" key="1">
    <citation type="submission" date="2021-04" db="EMBL/GenBank/DDBJ databases">
        <title>Draft genome of Fusarium avenaceum strain F156N33, isolated from an atmospheric sample in Virginia.</title>
        <authorList>
            <person name="Yang S."/>
            <person name="Vinatzer B.A."/>
            <person name="Coleman J."/>
        </authorList>
    </citation>
    <scope>NUCLEOTIDE SEQUENCE</scope>
    <source>
        <strain evidence="1">F156N33</strain>
    </source>
</reference>
<sequence length="682" mass="76802">AMRSVIYEIAPEGDIEIILKKLDTRDICPRIISHKPRPALANDGFKSENEEDDNGVYDAFGSMMDDIDMTFYNSSNPSSTDKEDIEIRMCVSSSHLALASSIFKREIEAYREENAFVSPDIIIINSLDAKALAVALNVIHGRHRQVPRKVDVSFLANIAAFAEVYDCVDALQFTAESFSEMLQVVITHYEGLGHVQLNNLPLRGILDKIDGMRVILIKKLISGLEKLQETLSREAGCPEGMSGACTALTLAWVPGARNKQYGSHATIALSLVYSHRLLLSFPLTLPSLLSVAKLFFLHPFLPSRARDHSNTMVVIQHDIVPDGDLELVLRDHSTQKVTSSVWFRYNIKEDVSHDEPDEDKVDLPQMSSPIPLPEVSGIDDDPIEIRMRVSSHHLTLASPVFKKMAKGLWKEAHRPGFASCYSRKKPKHTKVPTLAQQVATTGWNAHALVVVLNIIHGRNNDVPRKISLEFFANIAVIVDYYHCEKAVQLAAELWHQSSYKAPTRYGKKTIMWFYISWVFSWPKLFSEMGQIIWEHGMGVELLETKDLPVGQLLAIVDSKRQISILKILTELDTIAYDLMHGRNGCHSRCNYMMIGLLATEHCKMKNLNPPLDFGTEPFTGYSIRHLIKRLESFPAADLCDIAPNWETHTVHKCSAAIRLRPAIDEILGCIEKLSITEFQKER</sequence>
<comment type="caution">
    <text evidence="1">The sequence shown here is derived from an EMBL/GenBank/DDBJ whole genome shotgun (WGS) entry which is preliminary data.</text>
</comment>